<protein>
    <submittedName>
        <fullName evidence="2">Uncharacterized protein</fullName>
    </submittedName>
</protein>
<organism evidence="1 2">
    <name type="scientific">Panagrolaimus sp. ES5</name>
    <dbReference type="NCBI Taxonomy" id="591445"/>
    <lineage>
        <taxon>Eukaryota</taxon>
        <taxon>Metazoa</taxon>
        <taxon>Ecdysozoa</taxon>
        <taxon>Nematoda</taxon>
        <taxon>Chromadorea</taxon>
        <taxon>Rhabditida</taxon>
        <taxon>Tylenchina</taxon>
        <taxon>Panagrolaimomorpha</taxon>
        <taxon>Panagrolaimoidea</taxon>
        <taxon>Panagrolaimidae</taxon>
        <taxon>Panagrolaimus</taxon>
    </lineage>
</organism>
<sequence length="121" mass="13270">MWSRKLKKKKEEAKKPPARTTGKAKESPPKKVSPKVKSESKNKTASPAKKGTPLKKKEIKKDAMLEPVSKAGRKCKISAVQNGIPATTTFKKHKSAKNIHVYTDFVNVTPGDRVLSCGEGE</sequence>
<dbReference type="WBParaSite" id="ES5_v2.g29104.t1">
    <property type="protein sequence ID" value="ES5_v2.g29104.t1"/>
    <property type="gene ID" value="ES5_v2.g29104"/>
</dbReference>
<dbReference type="Proteomes" id="UP000887579">
    <property type="component" value="Unplaced"/>
</dbReference>
<name>A0AC34GHZ1_9BILA</name>
<proteinExistence type="predicted"/>
<evidence type="ECO:0000313" key="1">
    <source>
        <dbReference type="Proteomes" id="UP000887579"/>
    </source>
</evidence>
<evidence type="ECO:0000313" key="2">
    <source>
        <dbReference type="WBParaSite" id="ES5_v2.g29104.t1"/>
    </source>
</evidence>
<reference evidence="2" key="1">
    <citation type="submission" date="2022-11" db="UniProtKB">
        <authorList>
            <consortium name="WormBaseParasite"/>
        </authorList>
    </citation>
    <scope>IDENTIFICATION</scope>
</reference>
<accession>A0AC34GHZ1</accession>